<dbReference type="Gene3D" id="3.40.50.1820">
    <property type="entry name" value="alpha/beta hydrolase"/>
    <property type="match status" value="1"/>
</dbReference>
<dbReference type="PROSITE" id="PS50088">
    <property type="entry name" value="ANK_REPEAT"/>
    <property type="match status" value="2"/>
</dbReference>
<evidence type="ECO:0000256" key="4">
    <source>
        <dbReference type="PROSITE-ProRule" id="PRU00023"/>
    </source>
</evidence>
<name>A0ABR4CMP3_9HELO</name>
<evidence type="ECO:0000256" key="1">
    <source>
        <dbReference type="ARBA" id="ARBA00007920"/>
    </source>
</evidence>
<feature type="repeat" description="ANK" evidence="4">
    <location>
        <begin position="1270"/>
        <end position="1296"/>
    </location>
</feature>
<dbReference type="InterPro" id="IPR007751">
    <property type="entry name" value="DUF676_lipase-like"/>
</dbReference>
<dbReference type="SMART" id="SM00248">
    <property type="entry name" value="ANK"/>
    <property type="match status" value="11"/>
</dbReference>
<dbReference type="Pfam" id="PF05057">
    <property type="entry name" value="DUF676"/>
    <property type="match status" value="1"/>
</dbReference>
<dbReference type="Pfam" id="PF00023">
    <property type="entry name" value="Ank"/>
    <property type="match status" value="2"/>
</dbReference>
<dbReference type="PROSITE" id="PS50297">
    <property type="entry name" value="ANK_REP_REGION"/>
    <property type="match status" value="2"/>
</dbReference>
<dbReference type="EMBL" id="JAZHXI010000005">
    <property type="protein sequence ID" value="KAL2071242.1"/>
    <property type="molecule type" value="Genomic_DNA"/>
</dbReference>
<evidence type="ECO:0000313" key="7">
    <source>
        <dbReference type="EMBL" id="KAL2071242.1"/>
    </source>
</evidence>
<dbReference type="InterPro" id="IPR036770">
    <property type="entry name" value="Ankyrin_rpt-contain_sf"/>
</dbReference>
<dbReference type="InterPro" id="IPR029058">
    <property type="entry name" value="AB_hydrolase_fold"/>
</dbReference>
<keyword evidence="2" id="KW-0677">Repeat</keyword>
<dbReference type="PANTHER" id="PTHR24188:SF29">
    <property type="entry name" value="GH09064P"/>
    <property type="match status" value="1"/>
</dbReference>
<dbReference type="InterPro" id="IPR027417">
    <property type="entry name" value="P-loop_NTPase"/>
</dbReference>
<feature type="repeat" description="ANK" evidence="4">
    <location>
        <begin position="1236"/>
        <end position="1257"/>
    </location>
</feature>
<organism evidence="7 8">
    <name type="scientific">Oculimacula yallundae</name>
    <dbReference type="NCBI Taxonomy" id="86028"/>
    <lineage>
        <taxon>Eukaryota</taxon>
        <taxon>Fungi</taxon>
        <taxon>Dikarya</taxon>
        <taxon>Ascomycota</taxon>
        <taxon>Pezizomycotina</taxon>
        <taxon>Leotiomycetes</taxon>
        <taxon>Helotiales</taxon>
        <taxon>Ploettnerulaceae</taxon>
        <taxon>Oculimacula</taxon>
    </lineage>
</organism>
<dbReference type="PANTHER" id="PTHR24188">
    <property type="entry name" value="ANKYRIN REPEAT PROTEIN"/>
    <property type="match status" value="1"/>
</dbReference>
<proteinExistence type="inferred from homology"/>
<protein>
    <submittedName>
        <fullName evidence="7">Uncharacterized protein</fullName>
    </submittedName>
</protein>
<dbReference type="SUPFAM" id="SSF53474">
    <property type="entry name" value="alpha/beta-Hydrolases"/>
    <property type="match status" value="1"/>
</dbReference>
<dbReference type="InterPro" id="IPR002110">
    <property type="entry name" value="Ankyrin_rpt"/>
</dbReference>
<comment type="similarity">
    <text evidence="1">Belongs to the putative lipase ROG1 family.</text>
</comment>
<evidence type="ECO:0000259" key="5">
    <source>
        <dbReference type="Pfam" id="PF05057"/>
    </source>
</evidence>
<dbReference type="Gene3D" id="1.25.40.20">
    <property type="entry name" value="Ankyrin repeat-containing domain"/>
    <property type="match status" value="1"/>
</dbReference>
<gene>
    <name evidence="7" type="ORF">VTL71DRAFT_12477</name>
</gene>
<evidence type="ECO:0000256" key="2">
    <source>
        <dbReference type="ARBA" id="ARBA00022737"/>
    </source>
</evidence>
<feature type="domain" description="Nephrocystin 3-like N-terminal" evidence="6">
    <location>
        <begin position="390"/>
        <end position="570"/>
    </location>
</feature>
<dbReference type="Gene3D" id="3.40.50.300">
    <property type="entry name" value="P-loop containing nucleotide triphosphate hydrolases"/>
    <property type="match status" value="1"/>
</dbReference>
<evidence type="ECO:0000313" key="8">
    <source>
        <dbReference type="Proteomes" id="UP001595075"/>
    </source>
</evidence>
<feature type="domain" description="DUF676" evidence="5">
    <location>
        <begin position="156"/>
        <end position="201"/>
    </location>
</feature>
<accession>A0ABR4CMP3</accession>
<reference evidence="7 8" key="1">
    <citation type="journal article" date="2024" name="Commun. Biol.">
        <title>Comparative genomic analysis of thermophilic fungi reveals convergent evolutionary adaptations and gene losses.</title>
        <authorList>
            <person name="Steindorff A.S."/>
            <person name="Aguilar-Pontes M.V."/>
            <person name="Robinson A.J."/>
            <person name="Andreopoulos B."/>
            <person name="LaButti K."/>
            <person name="Kuo A."/>
            <person name="Mondo S."/>
            <person name="Riley R."/>
            <person name="Otillar R."/>
            <person name="Haridas S."/>
            <person name="Lipzen A."/>
            <person name="Grimwood J."/>
            <person name="Schmutz J."/>
            <person name="Clum A."/>
            <person name="Reid I.D."/>
            <person name="Moisan M.C."/>
            <person name="Butler G."/>
            <person name="Nguyen T.T.M."/>
            <person name="Dewar K."/>
            <person name="Conant G."/>
            <person name="Drula E."/>
            <person name="Henrissat B."/>
            <person name="Hansel C."/>
            <person name="Singer S."/>
            <person name="Hutchinson M.I."/>
            <person name="de Vries R.P."/>
            <person name="Natvig D.O."/>
            <person name="Powell A.J."/>
            <person name="Tsang A."/>
            <person name="Grigoriev I.V."/>
        </authorList>
    </citation>
    <scope>NUCLEOTIDE SEQUENCE [LARGE SCALE GENOMIC DNA]</scope>
    <source>
        <strain evidence="7 8">CBS 494.80</strain>
    </source>
</reference>
<dbReference type="Pfam" id="PF12796">
    <property type="entry name" value="Ank_2"/>
    <property type="match status" value="3"/>
</dbReference>
<keyword evidence="3 4" id="KW-0040">ANK repeat</keyword>
<dbReference type="Pfam" id="PF24883">
    <property type="entry name" value="NPHP3_N"/>
    <property type="match status" value="1"/>
</dbReference>
<dbReference type="SUPFAM" id="SSF52540">
    <property type="entry name" value="P-loop containing nucleoside triphosphate hydrolases"/>
    <property type="match status" value="1"/>
</dbReference>
<keyword evidence="8" id="KW-1185">Reference proteome</keyword>
<comment type="caution">
    <text evidence="7">The sequence shown here is derived from an EMBL/GenBank/DDBJ whole genome shotgun (WGS) entry which is preliminary data.</text>
</comment>
<evidence type="ECO:0000256" key="3">
    <source>
        <dbReference type="ARBA" id="ARBA00023043"/>
    </source>
</evidence>
<dbReference type="InterPro" id="IPR056884">
    <property type="entry name" value="NPHP3-like_N"/>
</dbReference>
<dbReference type="Proteomes" id="UP001595075">
    <property type="component" value="Unassembled WGS sequence"/>
</dbReference>
<evidence type="ECO:0000259" key="6">
    <source>
        <dbReference type="Pfam" id="PF24883"/>
    </source>
</evidence>
<dbReference type="SUPFAM" id="SSF48403">
    <property type="entry name" value="Ankyrin repeat"/>
    <property type="match status" value="1"/>
</dbReference>
<sequence>MVGNQFISLQGPKINDTGFSILHDPPSAAVADIIFVHGLQGHPRKTWACESTLDQVPRGSEETANGSHHLNIRKLFSRRRSTSSQRSRDSQPEGVFWPLDLLPIDCPNARILTFGYDSKVTNFFAGAANRSNIVAHARDLVYQLKRLRLDCPGRPIIFVAHSLGGIIVKCAIRRAADNSALHDIFQSTEAVFFLGTPHRGSGKAGIGEIARRIASASGLDTADQNLRALRVNSIELEMIHESFVQLYEQKDRHFQIITFQETKGFSRIGVLGLNDLIVQHFSSSFTGTEHIESINANHMDICRFSSKNDQGYQSIVGELKILLSKWKEKEEPLQYVGRSTQPRMETPSRVTISSIAPSLNDVERQCIAILTQNTSDASEQKSALEARVEGTCRWILSNPLYSDWNVQKNTSLLWISGYPGSGKTILSAYLLEYLSVDETSPLLARDNKSPCYFFCDETIETRRDGTAVLRSLIHQLVRRRRQVIKYLKAAYDIQGPSFYQNFNELWRIFIAIASDKRIGPINVIVDAIDECEELTRGRLLQSIIKLVDQSQSMAESPINFPRIKFVITSRPQLSRLYPPQVSKVLMIDPSQGSVEDDLRLVIQARIAGIVSRTHCKPEAQEYLEKALYAKADRTFLWVTLVLHLLEKSYLALQKDFERIVDELPQNLTATYERLLQRIPSKDQEYASKLLHFIAGSSRPLTLEEMGVLIALNDHTSLKAMVNDMQPNIQETIEGALGPLIRIWNSRIYLVHLSLKEFLLGLTEEPDHPLAAKFGIHSAKANALIAEACICYLSLDDFSRDMFIVDEKDTDTSPISRLSLSDESNTQDIYSLEDLWDPFHIGENGREDLFLDPAVLEAEACTRIEGRYPFFDYAAMHWSEHFALGSELATPKLKATARSLSDARNIPGSNWLRYYWSYSNIDMSCPRDFDTMVTASYFGHQDTVEYLLDLSAFADTNMSRIRGLFWAARRGHANIVDTLLKRGASPDVRVADGSTCLIAASQYDHGEVVRLLLDGEGLISTEIGYRVNYTWQRGRTPLSIAAGSGFLGIVRQLLDHEHVLPDAPDFDGWTPLFYSVFGKHLDVLQALLCDRRVSPNHTDRTGRNAMSWAASEGHIDIVKYLLSLQHMRVEERDQVGRDPLSWAAGSGHLEIVIELRRSRRFDISSRDNDGRNAISWACHGRHYKVVEYLLKHDRQGADAEDVDGWTPLAWALFGNAPKTVQVLLSSGLVDVNKRDQNGRTPLSFAAGYGYLEVVKLLLGVEGVDVNNTSTSGQTPLSAAEANGQLDVVKTLLKVLGE</sequence>